<dbReference type="GO" id="GO:0009653">
    <property type="term" value="P:anatomical structure morphogenesis"/>
    <property type="evidence" value="ECO:0007669"/>
    <property type="project" value="UniProtKB-ARBA"/>
</dbReference>
<keyword evidence="5" id="KW-1003">Cell membrane</keyword>
<feature type="compositionally biased region" description="Basic and acidic residues" evidence="19">
    <location>
        <begin position="596"/>
        <end position="607"/>
    </location>
</feature>
<evidence type="ECO:0000256" key="14">
    <source>
        <dbReference type="ARBA" id="ARBA00023170"/>
    </source>
</evidence>
<evidence type="ECO:0000256" key="12">
    <source>
        <dbReference type="ARBA" id="ARBA00023136"/>
    </source>
</evidence>
<evidence type="ECO:0000256" key="6">
    <source>
        <dbReference type="ARBA" id="ARBA00022687"/>
    </source>
</evidence>
<evidence type="ECO:0000256" key="8">
    <source>
        <dbReference type="ARBA" id="ARBA00022729"/>
    </source>
</evidence>
<evidence type="ECO:0000256" key="15">
    <source>
        <dbReference type="ARBA" id="ARBA00023180"/>
    </source>
</evidence>
<keyword evidence="6" id="KW-0879">Wnt signaling pathway</keyword>
<dbReference type="GO" id="GO:0004930">
    <property type="term" value="F:G protein-coupled receptor activity"/>
    <property type="evidence" value="ECO:0007669"/>
    <property type="project" value="UniProtKB-KW"/>
</dbReference>
<feature type="compositionally biased region" description="Polar residues" evidence="19">
    <location>
        <begin position="527"/>
        <end position="539"/>
    </location>
</feature>
<evidence type="ECO:0000256" key="7">
    <source>
        <dbReference type="ARBA" id="ARBA00022692"/>
    </source>
</evidence>
<evidence type="ECO:0000256" key="2">
    <source>
        <dbReference type="ARBA" id="ARBA00004424"/>
    </source>
</evidence>
<feature type="region of interest" description="Disordered" evidence="19">
    <location>
        <begin position="554"/>
        <end position="612"/>
    </location>
</feature>
<feature type="domain" description="G-protein coupled receptors family 2 profile 2" evidence="22">
    <location>
        <begin position="174"/>
        <end position="481"/>
    </location>
</feature>
<evidence type="ECO:0000259" key="22">
    <source>
        <dbReference type="PROSITE" id="PS50261"/>
    </source>
</evidence>
<reference evidence="23" key="1">
    <citation type="submission" date="2025-08" db="UniProtKB">
        <authorList>
            <consortium name="Ensembl"/>
        </authorList>
    </citation>
    <scope>IDENTIFICATION</scope>
</reference>
<dbReference type="GO" id="GO:0048513">
    <property type="term" value="P:animal organ development"/>
    <property type="evidence" value="ECO:0007669"/>
    <property type="project" value="UniProtKB-ARBA"/>
</dbReference>
<evidence type="ECO:0000256" key="17">
    <source>
        <dbReference type="ARBA" id="ARBA00073182"/>
    </source>
</evidence>
<evidence type="ECO:0000256" key="18">
    <source>
        <dbReference type="PROSITE-ProRule" id="PRU00090"/>
    </source>
</evidence>
<keyword evidence="12 20" id="KW-0472">Membrane</keyword>
<dbReference type="InterPro" id="IPR000539">
    <property type="entry name" value="Frizzled/Smoothened_7TM"/>
</dbReference>
<dbReference type="InterPro" id="IPR020067">
    <property type="entry name" value="Frizzled_dom"/>
</dbReference>
<proteinExistence type="inferred from homology"/>
<protein>
    <recommendedName>
        <fullName evidence="17">Frizzled-3</fullName>
    </recommendedName>
</protein>
<dbReference type="GO" id="GO:0060070">
    <property type="term" value="P:canonical Wnt signaling pathway"/>
    <property type="evidence" value="ECO:0007669"/>
    <property type="project" value="TreeGrafter"/>
</dbReference>
<evidence type="ECO:0000313" key="24">
    <source>
        <dbReference type="Proteomes" id="UP000694700"/>
    </source>
</evidence>
<dbReference type="Gene3D" id="1.10.2000.10">
    <property type="entry name" value="Frizzled cysteine-rich domain"/>
    <property type="match status" value="1"/>
</dbReference>
<feature type="compositionally biased region" description="Basic and acidic residues" evidence="19">
    <location>
        <begin position="568"/>
        <end position="586"/>
    </location>
</feature>
<feature type="transmembrane region" description="Helical" evidence="20">
    <location>
        <begin position="303"/>
        <end position="324"/>
    </location>
</feature>
<keyword evidence="8" id="KW-0732">Signal</keyword>
<keyword evidence="15" id="KW-0325">Glycoprotein</keyword>
<dbReference type="SMART" id="SM00063">
    <property type="entry name" value="FRI"/>
    <property type="match status" value="1"/>
</dbReference>
<feature type="transmembrane region" description="Helical" evidence="20">
    <location>
        <begin position="263"/>
        <end position="291"/>
    </location>
</feature>
<dbReference type="PRINTS" id="PR00489">
    <property type="entry name" value="FRIZZLED"/>
</dbReference>
<feature type="compositionally biased region" description="Low complexity" evidence="19">
    <location>
        <begin position="554"/>
        <end position="564"/>
    </location>
</feature>
<dbReference type="Proteomes" id="UP000694700">
    <property type="component" value="Unplaced"/>
</dbReference>
<comment type="similarity">
    <text evidence="3">Belongs to the G-protein coupled receptor Fz/Smo family.</text>
</comment>
<evidence type="ECO:0000256" key="20">
    <source>
        <dbReference type="SAM" id="Phobius"/>
    </source>
</evidence>
<dbReference type="GO" id="GO:0017147">
    <property type="term" value="F:Wnt-protein binding"/>
    <property type="evidence" value="ECO:0007669"/>
    <property type="project" value="TreeGrafter"/>
</dbReference>
<dbReference type="PANTHER" id="PTHR11309:SF22">
    <property type="entry name" value="FRIZZLED-3"/>
    <property type="match status" value="1"/>
</dbReference>
<dbReference type="InterPro" id="IPR015526">
    <property type="entry name" value="Frizzled/SFRP"/>
</dbReference>
<dbReference type="InterPro" id="IPR036790">
    <property type="entry name" value="Frizzled_dom_sf"/>
</dbReference>
<feature type="transmembrane region" description="Helical" evidence="20">
    <location>
        <begin position="176"/>
        <end position="201"/>
    </location>
</feature>
<evidence type="ECO:0000256" key="11">
    <source>
        <dbReference type="ARBA" id="ARBA00023040"/>
    </source>
</evidence>
<feature type="transmembrane region" description="Helical" evidence="20">
    <location>
        <begin position="348"/>
        <end position="372"/>
    </location>
</feature>
<evidence type="ECO:0000256" key="13">
    <source>
        <dbReference type="ARBA" id="ARBA00023157"/>
    </source>
</evidence>
<keyword evidence="9" id="KW-0524">Neurogenesis</keyword>
<evidence type="ECO:0000256" key="19">
    <source>
        <dbReference type="SAM" id="MobiDB-lite"/>
    </source>
</evidence>
<dbReference type="GO" id="GO:0035567">
    <property type="term" value="P:non-canonical Wnt signaling pathway"/>
    <property type="evidence" value="ECO:0007669"/>
    <property type="project" value="TreeGrafter"/>
</dbReference>
<evidence type="ECO:0000256" key="16">
    <source>
        <dbReference type="ARBA" id="ARBA00023224"/>
    </source>
</evidence>
<dbReference type="SUPFAM" id="SSF63501">
    <property type="entry name" value="Frizzled cysteine-rich domain"/>
    <property type="match status" value="1"/>
</dbReference>
<feature type="transmembrane region" description="Helical" evidence="20">
    <location>
        <begin position="213"/>
        <end position="233"/>
    </location>
</feature>
<evidence type="ECO:0000259" key="21">
    <source>
        <dbReference type="PROSITE" id="PS50038"/>
    </source>
</evidence>
<keyword evidence="11" id="KW-0297">G-protein coupled receptor</keyword>
<keyword evidence="7 20" id="KW-0812">Transmembrane</keyword>
<dbReference type="Gene3D" id="1.20.1070.10">
    <property type="entry name" value="Rhodopsin 7-helix transmembrane proteins"/>
    <property type="match status" value="1"/>
</dbReference>
<dbReference type="PANTHER" id="PTHR11309">
    <property type="entry name" value="FRIZZLED"/>
    <property type="match status" value="1"/>
</dbReference>
<evidence type="ECO:0000256" key="9">
    <source>
        <dbReference type="ARBA" id="ARBA00022902"/>
    </source>
</evidence>
<name>A0A8C1YIB6_CYPCA</name>
<keyword evidence="14" id="KW-0675">Receptor</keyword>
<comment type="subcellular location">
    <subcellularLocation>
        <location evidence="2">Apical cell membrane</location>
        <topology evidence="2">Multi-pass membrane protein</topology>
    </subcellularLocation>
    <subcellularLocation>
        <location evidence="1">Cell surface</location>
    </subcellularLocation>
</comment>
<dbReference type="GO" id="GO:0016324">
    <property type="term" value="C:apical plasma membrane"/>
    <property type="evidence" value="ECO:0007669"/>
    <property type="project" value="UniProtKB-SubCell"/>
</dbReference>
<evidence type="ECO:0000256" key="5">
    <source>
        <dbReference type="ARBA" id="ARBA00022475"/>
    </source>
</evidence>
<dbReference type="PROSITE" id="PS50261">
    <property type="entry name" value="G_PROTEIN_RECEP_F2_4"/>
    <property type="match status" value="1"/>
</dbReference>
<feature type="disulfide bond" evidence="18">
    <location>
        <begin position="51"/>
        <end position="97"/>
    </location>
</feature>
<feature type="transmembrane region" description="Helical" evidence="20">
    <location>
        <begin position="452"/>
        <end position="473"/>
    </location>
</feature>
<evidence type="ECO:0000256" key="1">
    <source>
        <dbReference type="ARBA" id="ARBA00004241"/>
    </source>
</evidence>
<dbReference type="FunFam" id="1.10.2000.10:FF:000006">
    <property type="entry name" value="Frizzled-3 protein"/>
    <property type="match status" value="1"/>
</dbReference>
<dbReference type="FunFam" id="1.20.1070.10:FF:000036">
    <property type="entry name" value="frizzled-3 isoform X1"/>
    <property type="match status" value="1"/>
</dbReference>
<evidence type="ECO:0000313" key="23">
    <source>
        <dbReference type="Ensembl" id="ENSCCRP00015008072.1"/>
    </source>
</evidence>
<dbReference type="GO" id="GO:0042813">
    <property type="term" value="F:Wnt receptor activity"/>
    <property type="evidence" value="ECO:0007669"/>
    <property type="project" value="TreeGrafter"/>
</dbReference>
<dbReference type="AlphaFoldDB" id="A0A8C1YIB6"/>
<comment type="caution">
    <text evidence="18">Lacks conserved residue(s) required for the propagation of feature annotation.</text>
</comment>
<evidence type="ECO:0000256" key="4">
    <source>
        <dbReference type="ARBA" id="ARBA00022473"/>
    </source>
</evidence>
<keyword evidence="16" id="KW-0807">Transducer</keyword>
<feature type="region of interest" description="Disordered" evidence="19">
    <location>
        <begin position="515"/>
        <end position="539"/>
    </location>
</feature>
<dbReference type="Pfam" id="PF01534">
    <property type="entry name" value="Frizzled"/>
    <property type="match status" value="1"/>
</dbReference>
<dbReference type="SMART" id="SM01330">
    <property type="entry name" value="Frizzled"/>
    <property type="match status" value="1"/>
</dbReference>
<accession>A0A8C1YIB6</accession>
<dbReference type="Ensembl" id="ENSCCRT00015008404.1">
    <property type="protein sequence ID" value="ENSCCRP00015008072.1"/>
    <property type="gene ID" value="ENSCCRG00015004025.1"/>
</dbReference>
<dbReference type="InterPro" id="IPR017981">
    <property type="entry name" value="GPCR_2-like_7TM"/>
</dbReference>
<organism evidence="23 24">
    <name type="scientific">Cyprinus carpio</name>
    <name type="common">Common carp</name>
    <dbReference type="NCBI Taxonomy" id="7962"/>
    <lineage>
        <taxon>Eukaryota</taxon>
        <taxon>Metazoa</taxon>
        <taxon>Chordata</taxon>
        <taxon>Craniata</taxon>
        <taxon>Vertebrata</taxon>
        <taxon>Euteleostomi</taxon>
        <taxon>Actinopterygii</taxon>
        <taxon>Neopterygii</taxon>
        <taxon>Teleostei</taxon>
        <taxon>Ostariophysi</taxon>
        <taxon>Cypriniformes</taxon>
        <taxon>Cyprinidae</taxon>
        <taxon>Cyprininae</taxon>
        <taxon>Cyprinus</taxon>
    </lineage>
</organism>
<keyword evidence="10 20" id="KW-1133">Transmembrane helix</keyword>
<feature type="disulfide bond" evidence="18">
    <location>
        <begin position="43"/>
        <end position="104"/>
    </location>
</feature>
<evidence type="ECO:0000256" key="10">
    <source>
        <dbReference type="ARBA" id="ARBA00022989"/>
    </source>
</evidence>
<dbReference type="PROSITE" id="PS50038">
    <property type="entry name" value="FZ"/>
    <property type="match status" value="1"/>
</dbReference>
<dbReference type="Pfam" id="PF01392">
    <property type="entry name" value="Fz"/>
    <property type="match status" value="1"/>
</dbReference>
<feature type="transmembrane region" description="Helical" evidence="20">
    <location>
        <begin position="12"/>
        <end position="32"/>
    </location>
</feature>
<feature type="transmembrane region" description="Helical" evidence="20">
    <location>
        <begin position="392"/>
        <end position="417"/>
    </location>
</feature>
<keyword evidence="4" id="KW-0217">Developmental protein</keyword>
<evidence type="ECO:0000256" key="3">
    <source>
        <dbReference type="ARBA" id="ARBA00008077"/>
    </source>
</evidence>
<feature type="domain" description="FZ" evidence="21">
    <location>
        <begin position="38"/>
        <end position="163"/>
    </location>
</feature>
<dbReference type="GO" id="GO:0009986">
    <property type="term" value="C:cell surface"/>
    <property type="evidence" value="ECO:0007669"/>
    <property type="project" value="UniProtKB-SubCell"/>
</dbReference>
<sequence>MGHIVDFPLRRMWLFGVLLVLSQFTSSLGILMDSVGSHSMFTCESIVLRMCQDLPYNTTFMPNLLNHYDQQTAALAMEPFHPMVNLQCSPDLRPFLCALYAPVCMEYGRVSLPCRSLCTHAKRDCQKLMDMFGFTKNIFEYKNETLEPELGYMFLGVRDCSPPCPNMYLGREDLTLARYFIGVVSIVCLSATLFTFLTFLLDVTRFRYPERPIIFYAVCYMMVSLVFFLGFLLEDRVACNAANPSHYKTSTVTQGSHNKACTLLFMVLYFFTMAGSVWWVVLTITWFLAAVPKWGSEAIEKKALLFHASAWGIPGMLTITLLALNKIEGDNISGVCFVGLYDIHTLRWFVLAPLCLDVLVGVSLLLAGIVALNRVRMEIPLEKENQDKLVKFMIRIGVFSVLYLVPLLTVVGCYLYEQTYRSAWETRWVDDRCKNYHIPCLFQKEVTSGPPLVLFIMKYLMVLVVGIPSVFWVGSKKTCFEWASFFHGRRQKDSGAVNESRQVLQEPDFAQSLLRDPNTPIIRKSRGTSTQGTSTHASSTHLAMLDDVRSKASSVHSKMSSYHGSLHRSRDDRFTPSSHRGMEERPAYGSMPRLNDQSRHGSARELSDAPAANIMHGSSMNCVVEDDGTSA</sequence>
<dbReference type="GO" id="GO:0007399">
    <property type="term" value="P:nervous system development"/>
    <property type="evidence" value="ECO:0007669"/>
    <property type="project" value="UniProtKB-KW"/>
</dbReference>
<keyword evidence="13 18" id="KW-1015">Disulfide bond</keyword>